<dbReference type="CDD" id="cd08253">
    <property type="entry name" value="zeta_crystallin"/>
    <property type="match status" value="1"/>
</dbReference>
<dbReference type="InterPro" id="IPR020843">
    <property type="entry name" value="ER"/>
</dbReference>
<dbReference type="InterPro" id="IPR013154">
    <property type="entry name" value="ADH-like_N"/>
</dbReference>
<dbReference type="SUPFAM" id="SSF51735">
    <property type="entry name" value="NAD(P)-binding Rossmann-fold domains"/>
    <property type="match status" value="1"/>
</dbReference>
<evidence type="ECO:0000256" key="1">
    <source>
        <dbReference type="ARBA" id="ARBA00022857"/>
    </source>
</evidence>
<reference evidence="3 4" key="1">
    <citation type="submission" date="2017-06" db="EMBL/GenBank/DDBJ databases">
        <title>Genome sequencing of cyanobaciteial culture collection at National Institute for Environmental Studies (NIES).</title>
        <authorList>
            <person name="Hirose Y."/>
            <person name="Shimura Y."/>
            <person name="Fujisawa T."/>
            <person name="Nakamura Y."/>
            <person name="Kawachi M."/>
        </authorList>
    </citation>
    <scope>NUCLEOTIDE SEQUENCE [LARGE SCALE GENOMIC DNA]</scope>
    <source>
        <strain evidence="3 4">NIES-267</strain>
    </source>
</reference>
<dbReference type="InterPro" id="IPR051603">
    <property type="entry name" value="Zinc-ADH_QOR/CCCR"/>
</dbReference>
<dbReference type="InterPro" id="IPR011032">
    <property type="entry name" value="GroES-like_sf"/>
</dbReference>
<keyword evidence="1" id="KW-0521">NADP</keyword>
<dbReference type="Gene3D" id="3.40.50.720">
    <property type="entry name" value="NAD(P)-binding Rossmann-like Domain"/>
    <property type="match status" value="1"/>
</dbReference>
<dbReference type="Proteomes" id="UP000218418">
    <property type="component" value="Chromosome"/>
</dbReference>
<dbReference type="AlphaFoldDB" id="A0A1Z4LKF9"/>
<dbReference type="Pfam" id="PF08240">
    <property type="entry name" value="ADH_N"/>
    <property type="match status" value="1"/>
</dbReference>
<dbReference type="Pfam" id="PF00107">
    <property type="entry name" value="ADH_zinc_N"/>
    <property type="match status" value="1"/>
</dbReference>
<feature type="domain" description="Enoyl reductase (ER)" evidence="2">
    <location>
        <begin position="11"/>
        <end position="326"/>
    </location>
</feature>
<keyword evidence="4" id="KW-1185">Reference proteome</keyword>
<dbReference type="InterPro" id="IPR036291">
    <property type="entry name" value="NAD(P)-bd_dom_sf"/>
</dbReference>
<name>A0A1Z4LKF9_9CYAN</name>
<dbReference type="SUPFAM" id="SSF50129">
    <property type="entry name" value="GroES-like"/>
    <property type="match status" value="1"/>
</dbReference>
<dbReference type="PANTHER" id="PTHR44154:SF1">
    <property type="entry name" value="QUINONE OXIDOREDUCTASE"/>
    <property type="match status" value="1"/>
</dbReference>
<evidence type="ECO:0000313" key="4">
    <source>
        <dbReference type="Proteomes" id="UP000218418"/>
    </source>
</evidence>
<sequence>MQAAYYEKQGAAEEVINYQQMPIPEPGAGEVRVKIYASGVNPSDTKSRSGWGGIEKKFEKIIPHQDGAGVIESVGEGINKSRVGERVWIYEGQLGRAFGTGAEYIVIESEKAIKLPDNTSFVEGACLGVPAMTAHRAVFADGDVKGQTILVTGGAGAVGNYAIQWGKYGSATVITTVSSPEKAKIAEAAGADHIINYKTEDVVKRIQEITGKKRGINRIVDVDFSQNLNVANAVLRTNGGVAMYSANPDDAPALPILSLMLRNIIIRTILVYTMPQSAKEAAIKDITTALEDGKLHHNIAQKFSFKELAAAHEAQDSGKMIGKAIVEIS</sequence>
<dbReference type="InterPro" id="IPR013149">
    <property type="entry name" value="ADH-like_C"/>
</dbReference>
<dbReference type="EMBL" id="AP018227">
    <property type="protein sequence ID" value="BAY81723.1"/>
    <property type="molecule type" value="Genomic_DNA"/>
</dbReference>
<evidence type="ECO:0000259" key="2">
    <source>
        <dbReference type="SMART" id="SM00829"/>
    </source>
</evidence>
<accession>A0A1Z4LKF9</accession>
<evidence type="ECO:0000313" key="3">
    <source>
        <dbReference type="EMBL" id="BAY81723.1"/>
    </source>
</evidence>
<dbReference type="SMART" id="SM00829">
    <property type="entry name" value="PKS_ER"/>
    <property type="match status" value="1"/>
</dbReference>
<protein>
    <submittedName>
        <fullName evidence="3">Oxidoreductase, zinc-binding dehydrogenase family protein</fullName>
    </submittedName>
</protein>
<proteinExistence type="predicted"/>
<organism evidence="3 4">
    <name type="scientific">Calothrix parasitica NIES-267</name>
    <dbReference type="NCBI Taxonomy" id="1973488"/>
    <lineage>
        <taxon>Bacteria</taxon>
        <taxon>Bacillati</taxon>
        <taxon>Cyanobacteriota</taxon>
        <taxon>Cyanophyceae</taxon>
        <taxon>Nostocales</taxon>
        <taxon>Calotrichaceae</taxon>
        <taxon>Calothrix</taxon>
    </lineage>
</organism>
<dbReference type="Gene3D" id="3.90.180.10">
    <property type="entry name" value="Medium-chain alcohol dehydrogenases, catalytic domain"/>
    <property type="match status" value="1"/>
</dbReference>
<gene>
    <name evidence="3" type="ORF">NIES267_12000</name>
</gene>
<dbReference type="PANTHER" id="PTHR44154">
    <property type="entry name" value="QUINONE OXIDOREDUCTASE"/>
    <property type="match status" value="1"/>
</dbReference>
<dbReference type="GO" id="GO:0016491">
    <property type="term" value="F:oxidoreductase activity"/>
    <property type="evidence" value="ECO:0007669"/>
    <property type="project" value="InterPro"/>
</dbReference>